<keyword evidence="2" id="KW-1185">Reference proteome</keyword>
<name>A0A0K0WSB5_9BBAC</name>
<proteinExistence type="predicted"/>
<protein>
    <submittedName>
        <fullName evidence="1">Clas4</fullName>
    </submittedName>
</protein>
<evidence type="ECO:0000313" key="2">
    <source>
        <dbReference type="Proteomes" id="UP000232791"/>
    </source>
</evidence>
<organism evidence="1 2">
    <name type="scientific">Clostera anastomosis granulovirus B</name>
    <dbReference type="NCBI Taxonomy" id="1986290"/>
    <lineage>
        <taxon>Viruses</taxon>
        <taxon>Viruses incertae sedis</taxon>
        <taxon>Naldaviricetes</taxon>
        <taxon>Lefavirales</taxon>
        <taxon>Baculoviridae</taxon>
        <taxon>Betabaculovirus</taxon>
        <taxon>Betabaculovirus alterclanastomosis</taxon>
    </lineage>
</organism>
<gene>
    <name evidence="1" type="ORF">clas4</name>
</gene>
<reference evidence="1 2" key="1">
    <citation type="journal article" date="2015" name="PLoS ONE">
        <title>The Complete Genome of a New Betabaculovirus from Clostera anastomosis.</title>
        <authorList>
            <person name="Yin F."/>
            <person name="Zhu Z."/>
            <person name="Liu X."/>
            <person name="Hou D."/>
            <person name="Wang J."/>
            <person name="Zhang L."/>
            <person name="Wang M."/>
            <person name="Kou Z."/>
            <person name="Wang H."/>
            <person name="Deng F."/>
            <person name="Hu Z."/>
        </authorList>
    </citation>
    <scope>NUCLEOTIDE SEQUENCE [LARGE SCALE GENOMIC DNA]</scope>
    <source>
        <strain evidence="1 2">ClasGV-B</strain>
    </source>
</reference>
<dbReference type="Proteomes" id="UP000232791">
    <property type="component" value="Segment"/>
</dbReference>
<accession>A0A0K0WSB5</accession>
<dbReference type="EMBL" id="KR091910">
    <property type="protein sequence ID" value="AKS25347.1"/>
    <property type="molecule type" value="Genomic_DNA"/>
</dbReference>
<sequence>MSKIISKKCVAAHRVQPYQIKNVNVGCLQKLYFDWLPQEVYDMIVERLDSASALNLQCAYFRASNKTPIMYDFEGAHLNMFKSVQQIPIKYTQLPRVCNCQEEMEYGDIFICTTCKRHELSYYTVCVDLLGVKKFQIGEELDVYKGVLLRVFFNKNNCDKCSTTTTNSCTTCNFKLNLLNYCNKTHCNPKFCYVYSF</sequence>
<evidence type="ECO:0000313" key="1">
    <source>
        <dbReference type="EMBL" id="AKS25347.1"/>
    </source>
</evidence>